<feature type="transmembrane region" description="Helical" evidence="1">
    <location>
        <begin position="165"/>
        <end position="187"/>
    </location>
</feature>
<proteinExistence type="predicted"/>
<gene>
    <name evidence="2" type="ORF">AC579_9539</name>
</gene>
<dbReference type="OrthoDB" id="3650496at2759"/>
<dbReference type="EMBL" id="LFZO01000892">
    <property type="protein sequence ID" value="KXS95428.1"/>
    <property type="molecule type" value="Genomic_DNA"/>
</dbReference>
<keyword evidence="1" id="KW-0812">Transmembrane</keyword>
<feature type="transmembrane region" description="Helical" evidence="1">
    <location>
        <begin position="93"/>
        <end position="114"/>
    </location>
</feature>
<reference evidence="2 3" key="1">
    <citation type="submission" date="2015-07" db="EMBL/GenBank/DDBJ databases">
        <title>Comparative genomics of the Sigatoka disease complex on banana suggests a link between parallel evolutionary changes in Pseudocercospora fijiensis and Pseudocercospora eumusae and increased virulence on the banana host.</title>
        <authorList>
            <person name="Chang T.-C."/>
            <person name="Salvucci A."/>
            <person name="Crous P.W."/>
            <person name="Stergiopoulos I."/>
        </authorList>
    </citation>
    <scope>NUCLEOTIDE SEQUENCE [LARGE SCALE GENOMIC DNA]</scope>
    <source>
        <strain evidence="2 3">CBS 116634</strain>
    </source>
</reference>
<dbReference type="AlphaFoldDB" id="A0A139GZ63"/>
<name>A0A139GZ63_9PEZI</name>
<feature type="transmembrane region" description="Helical" evidence="1">
    <location>
        <begin position="134"/>
        <end position="153"/>
    </location>
</feature>
<sequence>MLSPASFLPQIKHIKAIRDCAGISILYILFNLLVTTYQSVLFLHVVARHWQGRILVHQPPDLRDLVNLAQFVVGCIGQPVLQGLQLLPPHRPVWTRLAMIAFFSFLAAILIPALEEIFVAKDDRAINGALLTAVWLFILGPVMQLLGVAAFCVQARLTMSRGETGALSISGLLIQAVMFFVMGISFLSRLKMPSQTWQRPYMAAIRD</sequence>
<keyword evidence="1" id="KW-1133">Transmembrane helix</keyword>
<keyword evidence="1" id="KW-0472">Membrane</keyword>
<accession>A0A139GZ63</accession>
<feature type="transmembrane region" description="Helical" evidence="1">
    <location>
        <begin position="21"/>
        <end position="45"/>
    </location>
</feature>
<comment type="caution">
    <text evidence="2">The sequence shown here is derived from an EMBL/GenBank/DDBJ whole genome shotgun (WGS) entry which is preliminary data.</text>
</comment>
<keyword evidence="3" id="KW-1185">Reference proteome</keyword>
<protein>
    <submittedName>
        <fullName evidence="2">Uncharacterized protein</fullName>
    </submittedName>
</protein>
<dbReference type="STRING" id="113226.A0A139GZ63"/>
<dbReference type="Proteomes" id="UP000073492">
    <property type="component" value="Unassembled WGS sequence"/>
</dbReference>
<evidence type="ECO:0000256" key="1">
    <source>
        <dbReference type="SAM" id="Phobius"/>
    </source>
</evidence>
<evidence type="ECO:0000313" key="2">
    <source>
        <dbReference type="EMBL" id="KXS95428.1"/>
    </source>
</evidence>
<organism evidence="2 3">
    <name type="scientific">Pseudocercospora musae</name>
    <dbReference type="NCBI Taxonomy" id="113226"/>
    <lineage>
        <taxon>Eukaryota</taxon>
        <taxon>Fungi</taxon>
        <taxon>Dikarya</taxon>
        <taxon>Ascomycota</taxon>
        <taxon>Pezizomycotina</taxon>
        <taxon>Dothideomycetes</taxon>
        <taxon>Dothideomycetidae</taxon>
        <taxon>Mycosphaerellales</taxon>
        <taxon>Mycosphaerellaceae</taxon>
        <taxon>Pseudocercospora</taxon>
    </lineage>
</organism>
<evidence type="ECO:0000313" key="3">
    <source>
        <dbReference type="Proteomes" id="UP000073492"/>
    </source>
</evidence>